<evidence type="ECO:0000256" key="5">
    <source>
        <dbReference type="SAM" id="Phobius"/>
    </source>
</evidence>
<evidence type="ECO:0000259" key="6">
    <source>
        <dbReference type="PROSITE" id="PS50850"/>
    </source>
</evidence>
<dbReference type="Pfam" id="PF07690">
    <property type="entry name" value="MFS_1"/>
    <property type="match status" value="1"/>
</dbReference>
<comment type="subcellular location">
    <subcellularLocation>
        <location evidence="1">Cell membrane</location>
        <topology evidence="1">Multi-pass membrane protein</topology>
    </subcellularLocation>
</comment>
<keyword evidence="4 5" id="KW-0472">Membrane</keyword>
<dbReference type="Gene3D" id="1.20.1250.20">
    <property type="entry name" value="MFS general substrate transporter like domains"/>
    <property type="match status" value="2"/>
</dbReference>
<protein>
    <submittedName>
        <fullName evidence="7">MFS transporter</fullName>
    </submittedName>
</protein>
<dbReference type="PROSITE" id="PS50850">
    <property type="entry name" value="MFS"/>
    <property type="match status" value="1"/>
</dbReference>
<feature type="domain" description="Major facilitator superfamily (MFS) profile" evidence="6">
    <location>
        <begin position="1"/>
        <end position="278"/>
    </location>
</feature>
<feature type="transmembrane region" description="Helical" evidence="5">
    <location>
        <begin position="135"/>
        <end position="153"/>
    </location>
</feature>
<feature type="transmembrane region" description="Helical" evidence="5">
    <location>
        <begin position="249"/>
        <end position="273"/>
    </location>
</feature>
<comment type="caution">
    <text evidence="7">The sequence shown here is derived from an EMBL/GenBank/DDBJ whole genome shotgun (WGS) entry which is preliminary data.</text>
</comment>
<dbReference type="InterPro" id="IPR052714">
    <property type="entry name" value="MFS_Exporter"/>
</dbReference>
<dbReference type="GO" id="GO:0022857">
    <property type="term" value="F:transmembrane transporter activity"/>
    <property type="evidence" value="ECO:0007669"/>
    <property type="project" value="InterPro"/>
</dbReference>
<proteinExistence type="predicted"/>
<evidence type="ECO:0000256" key="1">
    <source>
        <dbReference type="ARBA" id="ARBA00004651"/>
    </source>
</evidence>
<feature type="transmembrane region" description="Helical" evidence="5">
    <location>
        <begin position="223"/>
        <end position="243"/>
    </location>
</feature>
<dbReference type="Proteomes" id="UP000824151">
    <property type="component" value="Unassembled WGS sequence"/>
</dbReference>
<dbReference type="InterPro" id="IPR011701">
    <property type="entry name" value="MFS"/>
</dbReference>
<feature type="transmembrane region" description="Helical" evidence="5">
    <location>
        <begin position="189"/>
        <end position="211"/>
    </location>
</feature>
<dbReference type="InterPro" id="IPR020846">
    <property type="entry name" value="MFS_dom"/>
</dbReference>
<name>A0A9D1USJ3_9MICC</name>
<feature type="transmembrane region" description="Helical" evidence="5">
    <location>
        <begin position="51"/>
        <end position="76"/>
    </location>
</feature>
<dbReference type="PANTHER" id="PTHR23531:SF1">
    <property type="entry name" value="QUINOLENE RESISTANCE PROTEIN NORA"/>
    <property type="match status" value="1"/>
</dbReference>
<evidence type="ECO:0000256" key="4">
    <source>
        <dbReference type="ARBA" id="ARBA00023136"/>
    </source>
</evidence>
<evidence type="ECO:0000313" key="8">
    <source>
        <dbReference type="Proteomes" id="UP000824151"/>
    </source>
</evidence>
<reference evidence="7" key="1">
    <citation type="journal article" date="2021" name="PeerJ">
        <title>Extensive microbial diversity within the chicken gut microbiome revealed by metagenomics and culture.</title>
        <authorList>
            <person name="Gilroy R."/>
            <person name="Ravi A."/>
            <person name="Getino M."/>
            <person name="Pursley I."/>
            <person name="Horton D.L."/>
            <person name="Alikhan N.F."/>
            <person name="Baker D."/>
            <person name="Gharbi K."/>
            <person name="Hall N."/>
            <person name="Watson M."/>
            <person name="Adriaenssens E.M."/>
            <person name="Foster-Nyarko E."/>
            <person name="Jarju S."/>
            <person name="Secka A."/>
            <person name="Antonio M."/>
            <person name="Oren A."/>
            <person name="Chaudhuri R.R."/>
            <person name="La Ragione R."/>
            <person name="Hildebrand F."/>
            <person name="Pallen M.J."/>
        </authorList>
    </citation>
    <scope>NUCLEOTIDE SEQUENCE</scope>
    <source>
        <strain evidence="7">ChiHejej3B27-3195</strain>
    </source>
</reference>
<feature type="non-terminal residue" evidence="7">
    <location>
        <position position="1"/>
    </location>
</feature>
<dbReference type="AlphaFoldDB" id="A0A9D1USJ3"/>
<dbReference type="GO" id="GO:0005886">
    <property type="term" value="C:plasma membrane"/>
    <property type="evidence" value="ECO:0007669"/>
    <property type="project" value="UniProtKB-SubCell"/>
</dbReference>
<organism evidence="7 8">
    <name type="scientific">Candidatus Nesterenkonia stercoripullorum</name>
    <dbReference type="NCBI Taxonomy" id="2838701"/>
    <lineage>
        <taxon>Bacteria</taxon>
        <taxon>Bacillati</taxon>
        <taxon>Actinomycetota</taxon>
        <taxon>Actinomycetes</taxon>
        <taxon>Micrococcales</taxon>
        <taxon>Micrococcaceae</taxon>
        <taxon>Nesterenkonia</taxon>
    </lineage>
</organism>
<evidence type="ECO:0000313" key="7">
    <source>
        <dbReference type="EMBL" id="HIW99520.1"/>
    </source>
</evidence>
<reference evidence="7" key="2">
    <citation type="submission" date="2021-04" db="EMBL/GenBank/DDBJ databases">
        <authorList>
            <person name="Gilroy R."/>
        </authorList>
    </citation>
    <scope>NUCLEOTIDE SEQUENCE</scope>
    <source>
        <strain evidence="7">ChiHejej3B27-3195</strain>
    </source>
</reference>
<feature type="transmembrane region" description="Helical" evidence="5">
    <location>
        <begin position="97"/>
        <end position="123"/>
    </location>
</feature>
<accession>A0A9D1USJ3</accession>
<keyword evidence="2 5" id="KW-0812">Transmembrane</keyword>
<dbReference type="InterPro" id="IPR036259">
    <property type="entry name" value="MFS_trans_sf"/>
</dbReference>
<dbReference type="EMBL" id="DXGD01000188">
    <property type="protein sequence ID" value="HIW99520.1"/>
    <property type="molecule type" value="Genomic_DNA"/>
</dbReference>
<gene>
    <name evidence="7" type="ORF">H9871_05195</name>
</gene>
<evidence type="ECO:0000256" key="2">
    <source>
        <dbReference type="ARBA" id="ARBA00022692"/>
    </source>
</evidence>
<dbReference type="PANTHER" id="PTHR23531">
    <property type="entry name" value="QUINOLENE RESISTANCE PROTEIN NORA"/>
    <property type="match status" value="1"/>
</dbReference>
<dbReference type="SUPFAM" id="SSF103473">
    <property type="entry name" value="MFS general substrate transporter"/>
    <property type="match status" value="1"/>
</dbReference>
<sequence>SFGFGQTALNAAVFDLIPRERRGEGAGYYMVANALPPAVGPLMTIQLTQNYGFWAMFIAATVLPAIALIAALVIRLPENKPRGLGLRERFLLRPGDIIEPSAFSTASVAMLLGIGFASVMTFLNGFAQTEDMVDAASAFFVVYAAAVLTSRLFSGRMQDRLGDNAVVYPALVLYIISLALLAWTPNEIVLLVAGVLAGLGFGSLLPVLQAIIASALPPHRVSIGISTFFILLDLGFGVAPFLLGPLVQFASYRVMFGVCAGFVLITTVLYWAVHGRYNVRQGVSRRQPG</sequence>
<keyword evidence="3 5" id="KW-1133">Transmembrane helix</keyword>
<feature type="transmembrane region" description="Helical" evidence="5">
    <location>
        <begin position="165"/>
        <end position="183"/>
    </location>
</feature>
<evidence type="ECO:0000256" key="3">
    <source>
        <dbReference type="ARBA" id="ARBA00022989"/>
    </source>
</evidence>